<evidence type="ECO:0000313" key="14">
    <source>
        <dbReference type="Proteomes" id="UP001233999"/>
    </source>
</evidence>
<keyword evidence="8" id="KW-0325">Glycoprotein</keyword>
<evidence type="ECO:0000256" key="9">
    <source>
        <dbReference type="RuleBase" id="RU000354"/>
    </source>
</evidence>
<dbReference type="PANTHER" id="PTHR11848">
    <property type="entry name" value="TGF-BETA FAMILY"/>
    <property type="match status" value="1"/>
</dbReference>
<dbReference type="SUPFAM" id="SSF57501">
    <property type="entry name" value="Cystine-knot cytokines"/>
    <property type="match status" value="1"/>
</dbReference>
<feature type="chain" id="PRO_5042259318" description="TGF-beta family profile domain-containing protein" evidence="11">
    <location>
        <begin position="18"/>
        <end position="392"/>
    </location>
</feature>
<evidence type="ECO:0000259" key="12">
    <source>
        <dbReference type="PROSITE" id="PS51362"/>
    </source>
</evidence>
<dbReference type="AlphaFoldDB" id="A0AAD7ZE49"/>
<dbReference type="FunFam" id="2.10.90.10:FF:000003">
    <property type="entry name" value="Bone morphogenetic protein 5"/>
    <property type="match status" value="1"/>
</dbReference>
<feature type="region of interest" description="Disordered" evidence="10">
    <location>
        <begin position="244"/>
        <end position="275"/>
    </location>
</feature>
<dbReference type="CDD" id="cd13761">
    <property type="entry name" value="TGF_beta_BMP5_like"/>
    <property type="match status" value="1"/>
</dbReference>
<evidence type="ECO:0000256" key="4">
    <source>
        <dbReference type="ARBA" id="ARBA00022525"/>
    </source>
</evidence>
<keyword evidence="7" id="KW-1015">Disulfide bond</keyword>
<dbReference type="GO" id="GO:0008083">
    <property type="term" value="F:growth factor activity"/>
    <property type="evidence" value="ECO:0007669"/>
    <property type="project" value="UniProtKB-KW"/>
</dbReference>
<dbReference type="PANTHER" id="PTHR11848:SF310">
    <property type="entry name" value="PROTEIN 60A-RELATED"/>
    <property type="match status" value="1"/>
</dbReference>
<keyword evidence="14" id="KW-1185">Reference proteome</keyword>
<comment type="caution">
    <text evidence="13">The sequence shown here is derived from an EMBL/GenBank/DDBJ whole genome shotgun (WGS) entry which is preliminary data.</text>
</comment>
<dbReference type="SMART" id="SM00204">
    <property type="entry name" value="TGFB"/>
    <property type="match status" value="1"/>
</dbReference>
<feature type="signal peptide" evidence="11">
    <location>
        <begin position="1"/>
        <end position="17"/>
    </location>
</feature>
<comment type="subcellular location">
    <subcellularLocation>
        <location evidence="1">Secreted</location>
    </subcellularLocation>
</comment>
<dbReference type="PROSITE" id="PS00250">
    <property type="entry name" value="TGF_BETA_1"/>
    <property type="match status" value="1"/>
</dbReference>
<dbReference type="GO" id="GO:0032502">
    <property type="term" value="P:developmental process"/>
    <property type="evidence" value="ECO:0007669"/>
    <property type="project" value="UniProtKB-ARBA"/>
</dbReference>
<dbReference type="InterPro" id="IPR017948">
    <property type="entry name" value="TGFb_CS"/>
</dbReference>
<dbReference type="EMBL" id="JASPKZ010008895">
    <property type="protein sequence ID" value="KAJ9578288.1"/>
    <property type="molecule type" value="Genomic_DNA"/>
</dbReference>
<evidence type="ECO:0000256" key="10">
    <source>
        <dbReference type="SAM" id="MobiDB-lite"/>
    </source>
</evidence>
<evidence type="ECO:0000256" key="8">
    <source>
        <dbReference type="ARBA" id="ARBA00023180"/>
    </source>
</evidence>
<keyword evidence="3" id="KW-0202">Cytokine</keyword>
<accession>A0AAD7ZE49</accession>
<protein>
    <recommendedName>
        <fullName evidence="12">TGF-beta family profile domain-containing protein</fullName>
    </recommendedName>
</protein>
<dbReference type="InterPro" id="IPR001111">
    <property type="entry name" value="TGF-b_propeptide"/>
</dbReference>
<name>A0AAD7ZE49_DIPPU</name>
<feature type="domain" description="TGF-beta family profile" evidence="12">
    <location>
        <begin position="270"/>
        <end position="392"/>
    </location>
</feature>
<dbReference type="Gene3D" id="2.60.120.970">
    <property type="match status" value="1"/>
</dbReference>
<evidence type="ECO:0000256" key="11">
    <source>
        <dbReference type="SAM" id="SignalP"/>
    </source>
</evidence>
<evidence type="ECO:0000256" key="7">
    <source>
        <dbReference type="ARBA" id="ARBA00023157"/>
    </source>
</evidence>
<organism evidence="13 14">
    <name type="scientific">Diploptera punctata</name>
    <name type="common">Pacific beetle cockroach</name>
    <dbReference type="NCBI Taxonomy" id="6984"/>
    <lineage>
        <taxon>Eukaryota</taxon>
        <taxon>Metazoa</taxon>
        <taxon>Ecdysozoa</taxon>
        <taxon>Arthropoda</taxon>
        <taxon>Hexapoda</taxon>
        <taxon>Insecta</taxon>
        <taxon>Pterygota</taxon>
        <taxon>Neoptera</taxon>
        <taxon>Polyneoptera</taxon>
        <taxon>Dictyoptera</taxon>
        <taxon>Blattodea</taxon>
        <taxon>Blaberoidea</taxon>
        <taxon>Blaberidae</taxon>
        <taxon>Diplopterinae</taxon>
        <taxon>Diploptera</taxon>
    </lineage>
</organism>
<dbReference type="GO" id="GO:0005125">
    <property type="term" value="F:cytokine activity"/>
    <property type="evidence" value="ECO:0007669"/>
    <property type="project" value="UniProtKB-KW"/>
</dbReference>
<proteinExistence type="inferred from homology"/>
<dbReference type="Gene3D" id="2.10.90.10">
    <property type="entry name" value="Cystine-knot cytokines"/>
    <property type="match status" value="1"/>
</dbReference>
<evidence type="ECO:0000313" key="13">
    <source>
        <dbReference type="EMBL" id="KAJ9578288.1"/>
    </source>
</evidence>
<reference evidence="13" key="1">
    <citation type="journal article" date="2023" name="IScience">
        <title>Live-bearing cockroach genome reveals convergent evolutionary mechanisms linked to viviparity in insects and beyond.</title>
        <authorList>
            <person name="Fouks B."/>
            <person name="Harrison M.C."/>
            <person name="Mikhailova A.A."/>
            <person name="Marchal E."/>
            <person name="English S."/>
            <person name="Carruthers M."/>
            <person name="Jennings E.C."/>
            <person name="Chiamaka E.L."/>
            <person name="Frigard R.A."/>
            <person name="Pippel M."/>
            <person name="Attardo G.M."/>
            <person name="Benoit J.B."/>
            <person name="Bornberg-Bauer E."/>
            <person name="Tobe S.S."/>
        </authorList>
    </citation>
    <scope>NUCLEOTIDE SEQUENCE</scope>
    <source>
        <strain evidence="13">Stay&amp;Tobe</strain>
    </source>
</reference>
<evidence type="ECO:0000256" key="3">
    <source>
        <dbReference type="ARBA" id="ARBA00022514"/>
    </source>
</evidence>
<sequence>METRFVLLLFIPAVIHAALSGLYVDNGVDRTVMTRSLTRSERQEVEHEFLNLLGLPSRPPRAPPNSAAPQFLLDVYKSLLDEGNFNISGRDLNAIHESDVIMSFTSRSDVHQNNVRHERGRHLWFEVNDVPAGERIVGAELRLYQTPGLHKNAVIQVYELVSDNGEKALRLVDSAAATGGWLVFNVTGPFSSWVAFPNANHGLYLSVHFPEKPGHELHPEDVGIMSTKGHDANKQPFMVAFLKSSGHRSSRSRTIRDTQKKSKKKPETTAAEKQPFGIYGDPSPHWSSRSCQIQTLHVSFKDLEWHDWIISPPGYEAYYCSGECNFPLNAHMNATNHAIVQTLLHLMNPSRVPKPCCAPKKLTYILVLYSLDESNVILKKYKNMVVKSCGCH</sequence>
<dbReference type="PROSITE" id="PS51362">
    <property type="entry name" value="TGF_BETA_2"/>
    <property type="match status" value="1"/>
</dbReference>
<dbReference type="Proteomes" id="UP001233999">
    <property type="component" value="Unassembled WGS sequence"/>
</dbReference>
<gene>
    <name evidence="13" type="ORF">L9F63_005509</name>
</gene>
<evidence type="ECO:0000256" key="1">
    <source>
        <dbReference type="ARBA" id="ARBA00004613"/>
    </source>
</evidence>
<dbReference type="InterPro" id="IPR001839">
    <property type="entry name" value="TGF-b_C"/>
</dbReference>
<keyword evidence="4" id="KW-0964">Secreted</keyword>
<dbReference type="Pfam" id="PF00688">
    <property type="entry name" value="TGFb_propeptide"/>
    <property type="match status" value="1"/>
</dbReference>
<dbReference type="GO" id="GO:0005615">
    <property type="term" value="C:extracellular space"/>
    <property type="evidence" value="ECO:0007669"/>
    <property type="project" value="UniProtKB-KW"/>
</dbReference>
<evidence type="ECO:0000256" key="5">
    <source>
        <dbReference type="ARBA" id="ARBA00022729"/>
    </source>
</evidence>
<dbReference type="InterPro" id="IPR015615">
    <property type="entry name" value="TGF-beta-rel"/>
</dbReference>
<evidence type="ECO:0000256" key="6">
    <source>
        <dbReference type="ARBA" id="ARBA00023030"/>
    </source>
</evidence>
<dbReference type="InterPro" id="IPR029034">
    <property type="entry name" value="Cystine-knot_cytokine"/>
</dbReference>
<evidence type="ECO:0000256" key="2">
    <source>
        <dbReference type="ARBA" id="ARBA00006656"/>
    </source>
</evidence>
<keyword evidence="6 9" id="KW-0339">Growth factor</keyword>
<dbReference type="Pfam" id="PF00019">
    <property type="entry name" value="TGF_beta"/>
    <property type="match status" value="1"/>
</dbReference>
<keyword evidence="5 11" id="KW-0732">Signal</keyword>
<reference evidence="13" key="2">
    <citation type="submission" date="2023-05" db="EMBL/GenBank/DDBJ databases">
        <authorList>
            <person name="Fouks B."/>
        </authorList>
    </citation>
    <scope>NUCLEOTIDE SEQUENCE</scope>
    <source>
        <strain evidence="13">Stay&amp;Tobe</strain>
        <tissue evidence="13">Testes</tissue>
    </source>
</reference>
<comment type="similarity">
    <text evidence="2 9">Belongs to the TGF-beta family.</text>
</comment>